<proteinExistence type="inferred from homology"/>
<dbReference type="RefSeq" id="WP_408170618.1">
    <property type="nucleotide sequence ID" value="NZ_JAQQFR010000024.1"/>
</dbReference>
<dbReference type="InterPro" id="IPR011060">
    <property type="entry name" value="RibuloseP-bd_barrel"/>
</dbReference>
<dbReference type="Gene3D" id="3.20.20.70">
    <property type="entry name" value="Aldolase class I"/>
    <property type="match status" value="1"/>
</dbReference>
<keyword evidence="6 9" id="KW-0822">Tryptophan biosynthesis</keyword>
<comment type="caution">
    <text evidence="11">The sequence shown here is derived from an EMBL/GenBank/DDBJ whole genome shotgun (WGS) entry which is preliminary data.</text>
</comment>
<comment type="pathway">
    <text evidence="2 9">Amino-acid biosynthesis; L-tryptophan biosynthesis; L-tryptophan from chorismate: step 3/5.</text>
</comment>
<keyword evidence="12" id="KW-1185">Reference proteome</keyword>
<organism evidence="11 12">
    <name type="scientific">Herbaspirillum rhizosphaerae</name>
    <dbReference type="NCBI Taxonomy" id="346179"/>
    <lineage>
        <taxon>Bacteria</taxon>
        <taxon>Pseudomonadati</taxon>
        <taxon>Pseudomonadota</taxon>
        <taxon>Betaproteobacteria</taxon>
        <taxon>Burkholderiales</taxon>
        <taxon>Oxalobacteraceae</taxon>
        <taxon>Herbaspirillum</taxon>
    </lineage>
</organism>
<evidence type="ECO:0000313" key="11">
    <source>
        <dbReference type="EMBL" id="MFL9881329.1"/>
    </source>
</evidence>
<dbReference type="PANTHER" id="PTHR42894">
    <property type="entry name" value="N-(5'-PHOSPHORIBOSYL)ANTHRANILATE ISOMERASE"/>
    <property type="match status" value="1"/>
</dbReference>
<dbReference type="InterPro" id="IPR044643">
    <property type="entry name" value="TrpF_fam"/>
</dbReference>
<evidence type="ECO:0000259" key="10">
    <source>
        <dbReference type="Pfam" id="PF00697"/>
    </source>
</evidence>
<keyword evidence="8 9" id="KW-0413">Isomerase</keyword>
<dbReference type="Proteomes" id="UP001629214">
    <property type="component" value="Unassembled WGS sequence"/>
</dbReference>
<evidence type="ECO:0000256" key="8">
    <source>
        <dbReference type="ARBA" id="ARBA00023235"/>
    </source>
</evidence>
<gene>
    <name evidence="9" type="primary">trpF</name>
    <name evidence="11" type="ORF">PQR63_23230</name>
</gene>
<sequence length="246" mass="26611">MISSYMFSPSTASPDKGFVKICGVSSIKDAQLCARYGADAIGMLLTKPGQCREPGSDRLAPDEAARLVAALRGGLDTVLLVHASDPGEIVALARHIKPSALQVQSSVPPYDLLEVKKQCPEISIIKTFSVHPGVDIDELEAEIQRYVDNGAIDAVLLDSERGGSGVVHDWETSKEIVARFASVPVLLAGGLNKDNVAQARQRVGPYGVDVMTGVNSPGRRDRKDESRLREFFKAWNEAVKVQTNER</sequence>
<accession>A0ABW8ZDS5</accession>
<evidence type="ECO:0000256" key="7">
    <source>
        <dbReference type="ARBA" id="ARBA00023141"/>
    </source>
</evidence>
<evidence type="ECO:0000313" key="12">
    <source>
        <dbReference type="Proteomes" id="UP001629214"/>
    </source>
</evidence>
<dbReference type="InterPro" id="IPR013785">
    <property type="entry name" value="Aldolase_TIM"/>
</dbReference>
<keyword evidence="7 9" id="KW-0057">Aromatic amino acid biosynthesis</keyword>
<dbReference type="InterPro" id="IPR001240">
    <property type="entry name" value="PRAI_dom"/>
</dbReference>
<comment type="similarity">
    <text evidence="9">Belongs to the TrpF family.</text>
</comment>
<evidence type="ECO:0000256" key="1">
    <source>
        <dbReference type="ARBA" id="ARBA00001164"/>
    </source>
</evidence>
<dbReference type="HAMAP" id="MF_00135">
    <property type="entry name" value="PRAI"/>
    <property type="match status" value="1"/>
</dbReference>
<keyword evidence="5 9" id="KW-0028">Amino-acid biosynthesis</keyword>
<evidence type="ECO:0000256" key="4">
    <source>
        <dbReference type="ARBA" id="ARBA00022272"/>
    </source>
</evidence>
<dbReference type="EC" id="5.3.1.24" evidence="3 9"/>
<evidence type="ECO:0000256" key="6">
    <source>
        <dbReference type="ARBA" id="ARBA00022822"/>
    </source>
</evidence>
<feature type="domain" description="N-(5'phosphoribosyl) anthranilate isomerase (PRAI)" evidence="10">
    <location>
        <begin position="20"/>
        <end position="233"/>
    </location>
</feature>
<dbReference type="PANTHER" id="PTHR42894:SF1">
    <property type="entry name" value="N-(5'-PHOSPHORIBOSYL)ANTHRANILATE ISOMERASE"/>
    <property type="match status" value="1"/>
</dbReference>
<evidence type="ECO:0000256" key="5">
    <source>
        <dbReference type="ARBA" id="ARBA00022605"/>
    </source>
</evidence>
<protein>
    <recommendedName>
        <fullName evidence="4 9">N-(5'-phosphoribosyl)anthranilate isomerase</fullName>
        <shortName evidence="9">PRAI</shortName>
        <ecNumber evidence="3 9">5.3.1.24</ecNumber>
    </recommendedName>
</protein>
<reference evidence="11 12" key="1">
    <citation type="journal article" date="2024" name="Chem. Sci.">
        <title>Discovery of megapolipeptins by genome mining of a Burkholderiales bacteria collection.</title>
        <authorList>
            <person name="Paulo B.S."/>
            <person name="Recchia M.J.J."/>
            <person name="Lee S."/>
            <person name="Fergusson C.H."/>
            <person name="Romanowski S.B."/>
            <person name="Hernandez A."/>
            <person name="Krull N."/>
            <person name="Liu D.Y."/>
            <person name="Cavanagh H."/>
            <person name="Bos A."/>
            <person name="Gray C.A."/>
            <person name="Murphy B.T."/>
            <person name="Linington R.G."/>
            <person name="Eustaquio A.S."/>
        </authorList>
    </citation>
    <scope>NUCLEOTIDE SEQUENCE [LARGE SCALE GENOMIC DNA]</scope>
    <source>
        <strain evidence="11 12">RL21-008-BIB-B</strain>
    </source>
</reference>
<evidence type="ECO:0000256" key="3">
    <source>
        <dbReference type="ARBA" id="ARBA00012572"/>
    </source>
</evidence>
<dbReference type="EMBL" id="JAQQFR010000024">
    <property type="protein sequence ID" value="MFL9881329.1"/>
    <property type="molecule type" value="Genomic_DNA"/>
</dbReference>
<dbReference type="Pfam" id="PF00697">
    <property type="entry name" value="PRAI"/>
    <property type="match status" value="1"/>
</dbReference>
<dbReference type="CDD" id="cd00405">
    <property type="entry name" value="PRAI"/>
    <property type="match status" value="1"/>
</dbReference>
<evidence type="ECO:0000256" key="2">
    <source>
        <dbReference type="ARBA" id="ARBA00004664"/>
    </source>
</evidence>
<name>A0ABW8ZDS5_9BURK</name>
<comment type="catalytic activity">
    <reaction evidence="1 9">
        <text>N-(5-phospho-beta-D-ribosyl)anthranilate = 1-(2-carboxyphenylamino)-1-deoxy-D-ribulose 5-phosphate</text>
        <dbReference type="Rhea" id="RHEA:21540"/>
        <dbReference type="ChEBI" id="CHEBI:18277"/>
        <dbReference type="ChEBI" id="CHEBI:58613"/>
        <dbReference type="EC" id="5.3.1.24"/>
    </reaction>
</comment>
<dbReference type="GO" id="GO:0016853">
    <property type="term" value="F:isomerase activity"/>
    <property type="evidence" value="ECO:0007669"/>
    <property type="project" value="UniProtKB-KW"/>
</dbReference>
<evidence type="ECO:0000256" key="9">
    <source>
        <dbReference type="HAMAP-Rule" id="MF_00135"/>
    </source>
</evidence>
<dbReference type="SUPFAM" id="SSF51366">
    <property type="entry name" value="Ribulose-phoshate binding barrel"/>
    <property type="match status" value="1"/>
</dbReference>